<comment type="caution">
    <text evidence="6">The sequence shown here is derived from an EMBL/GenBank/DDBJ whole genome shotgun (WGS) entry which is preliminary data.</text>
</comment>
<protein>
    <recommendedName>
        <fullName evidence="4">Phosphate-binding protein</fullName>
    </recommendedName>
</protein>
<dbReference type="SUPFAM" id="SSF53850">
    <property type="entry name" value="Periplasmic binding protein-like II"/>
    <property type="match status" value="1"/>
</dbReference>
<evidence type="ECO:0000259" key="5">
    <source>
        <dbReference type="Pfam" id="PF12849"/>
    </source>
</evidence>
<dbReference type="Pfam" id="PF12849">
    <property type="entry name" value="PBP_like_2"/>
    <property type="match status" value="1"/>
</dbReference>
<dbReference type="InterPro" id="IPR011862">
    <property type="entry name" value="Phos-bd"/>
</dbReference>
<feature type="chain" id="PRO_5027134197" description="Phosphate-binding protein" evidence="4">
    <location>
        <begin position="18"/>
        <end position="336"/>
    </location>
</feature>
<dbReference type="Gene3D" id="3.40.190.10">
    <property type="entry name" value="Periplasmic binding protein-like II"/>
    <property type="match status" value="2"/>
</dbReference>
<dbReference type="PANTHER" id="PTHR30570:SF1">
    <property type="entry name" value="PHOSPHATE-BINDING PROTEIN PSTS"/>
    <property type="match status" value="1"/>
</dbReference>
<evidence type="ECO:0000256" key="2">
    <source>
        <dbReference type="ARBA" id="ARBA00022448"/>
    </source>
</evidence>
<proteinExistence type="inferred from homology"/>
<sequence>MRRVLLVWFLIAALLLAACGGSDEKAASVDEPAMEEKTMAADDMSDGLPEVNPLEVSGDIITAGSSTVFPLSEAMAERFKDEGYADNITIDSIGSGAGFERFCVAGESDVSNASRPIKDSERESCGAIDRIPIEFRVGTDALAVTVSKDNDFVDNLSMEQLAIVFSTATTWADVNPDWPGKPIQRFSPGTDSGTFDYFVEEVFDEDKEPILSADAIQLSEDDNVLVQGVTGSPYAVGYFGYAYYQENADTLKIVAINGVEATAANVDNASYPLARPLFIYSDAGIMAEKPQVAAFINFYLTYVNEEIERAGYFPAESSVLEAAKQSLLNAMKAMEQ</sequence>
<reference evidence="6" key="1">
    <citation type="submission" date="2019-09" db="EMBL/GenBank/DDBJ databases">
        <title>Characterisation of the sponge microbiome using genome-centric metagenomics.</title>
        <authorList>
            <person name="Engelberts J.P."/>
            <person name="Robbins S.J."/>
            <person name="De Goeij J.M."/>
            <person name="Aranda M."/>
            <person name="Bell S.C."/>
            <person name="Webster N.S."/>
        </authorList>
    </citation>
    <scope>NUCLEOTIDE SEQUENCE</scope>
    <source>
        <strain evidence="6">SB0661_bin_32</strain>
    </source>
</reference>
<keyword evidence="4" id="KW-0592">Phosphate transport</keyword>
<comment type="function">
    <text evidence="4">Involved in the system for phosphate transport across the cytoplasmic membrane.</text>
</comment>
<dbReference type="EMBL" id="VXMH01000104">
    <property type="protein sequence ID" value="MYC97083.1"/>
    <property type="molecule type" value="Genomic_DNA"/>
</dbReference>
<comment type="similarity">
    <text evidence="1 4">Belongs to the PstS family.</text>
</comment>
<keyword evidence="2 4" id="KW-0813">Transport</keyword>
<dbReference type="GO" id="GO:0006817">
    <property type="term" value="P:phosphate ion transport"/>
    <property type="evidence" value="ECO:0007669"/>
    <property type="project" value="UniProtKB-UniRule"/>
</dbReference>
<accession>A0A6B1DCC9</accession>
<dbReference type="InterPro" id="IPR050811">
    <property type="entry name" value="Phosphate_ABC_transporter"/>
</dbReference>
<dbReference type="PANTHER" id="PTHR30570">
    <property type="entry name" value="PERIPLASMIC PHOSPHATE BINDING COMPONENT OF PHOSPHATE ABC TRANSPORTER"/>
    <property type="match status" value="1"/>
</dbReference>
<dbReference type="GO" id="GO:0042301">
    <property type="term" value="F:phosphate ion binding"/>
    <property type="evidence" value="ECO:0007669"/>
    <property type="project" value="UniProtKB-UniRule"/>
</dbReference>
<evidence type="ECO:0000256" key="1">
    <source>
        <dbReference type="ARBA" id="ARBA00008725"/>
    </source>
</evidence>
<dbReference type="NCBIfam" id="TIGR02136">
    <property type="entry name" value="ptsS_2"/>
    <property type="match status" value="1"/>
</dbReference>
<feature type="signal peptide" evidence="4">
    <location>
        <begin position="1"/>
        <end position="17"/>
    </location>
</feature>
<gene>
    <name evidence="6" type="ORF">F4X14_19165</name>
</gene>
<dbReference type="InterPro" id="IPR024370">
    <property type="entry name" value="PBP_domain"/>
</dbReference>
<dbReference type="AlphaFoldDB" id="A0A6B1DCC9"/>
<evidence type="ECO:0000256" key="4">
    <source>
        <dbReference type="RuleBase" id="RU367119"/>
    </source>
</evidence>
<keyword evidence="3 4" id="KW-0732">Signal</keyword>
<dbReference type="CDD" id="cd13654">
    <property type="entry name" value="PBP2_phosphate_like_2"/>
    <property type="match status" value="1"/>
</dbReference>
<evidence type="ECO:0000313" key="6">
    <source>
        <dbReference type="EMBL" id="MYC97083.1"/>
    </source>
</evidence>
<feature type="domain" description="PBP" evidence="5">
    <location>
        <begin position="57"/>
        <end position="300"/>
    </location>
</feature>
<name>A0A6B1DCC9_9CHLR</name>
<organism evidence="6">
    <name type="scientific">Caldilineaceae bacterium SB0661_bin_32</name>
    <dbReference type="NCBI Taxonomy" id="2605255"/>
    <lineage>
        <taxon>Bacteria</taxon>
        <taxon>Bacillati</taxon>
        <taxon>Chloroflexota</taxon>
        <taxon>Caldilineae</taxon>
        <taxon>Caldilineales</taxon>
        <taxon>Caldilineaceae</taxon>
    </lineage>
</organism>
<dbReference type="PROSITE" id="PS51257">
    <property type="entry name" value="PROKAR_LIPOPROTEIN"/>
    <property type="match status" value="1"/>
</dbReference>
<evidence type="ECO:0000256" key="3">
    <source>
        <dbReference type="ARBA" id="ARBA00022729"/>
    </source>
</evidence>